<dbReference type="SMART" id="SM00481">
    <property type="entry name" value="POLIIIAc"/>
    <property type="match status" value="1"/>
</dbReference>
<proteinExistence type="predicted"/>
<dbReference type="CDD" id="cd07438">
    <property type="entry name" value="PHP_HisPPase_AMP"/>
    <property type="match status" value="1"/>
</dbReference>
<dbReference type="EMBL" id="BNAI01000001">
    <property type="protein sequence ID" value="GHF04829.1"/>
    <property type="molecule type" value="Genomic_DNA"/>
</dbReference>
<reference evidence="2" key="2">
    <citation type="submission" date="2020-09" db="EMBL/GenBank/DDBJ databases">
        <authorList>
            <person name="Sun Q."/>
            <person name="Zhou Y."/>
        </authorList>
    </citation>
    <scope>NUCLEOTIDE SEQUENCE</scope>
    <source>
        <strain evidence="2">CGMCC 1.16548</strain>
    </source>
</reference>
<reference evidence="2" key="1">
    <citation type="journal article" date="2014" name="Int. J. Syst. Evol. Microbiol.">
        <title>Complete genome sequence of Corynebacterium casei LMG S-19264T (=DSM 44701T), isolated from a smear-ripened cheese.</title>
        <authorList>
            <consortium name="US DOE Joint Genome Institute (JGI-PGF)"/>
            <person name="Walter F."/>
            <person name="Albersmeier A."/>
            <person name="Kalinowski J."/>
            <person name="Ruckert C."/>
        </authorList>
    </citation>
    <scope>NUCLEOTIDE SEQUENCE</scope>
    <source>
        <strain evidence="2">CGMCC 1.16548</strain>
    </source>
</reference>
<dbReference type="InterPro" id="IPR016195">
    <property type="entry name" value="Pol/histidinol_Pase-like"/>
</dbReference>
<dbReference type="GO" id="GO:0035312">
    <property type="term" value="F:5'-3' DNA exonuclease activity"/>
    <property type="evidence" value="ECO:0007669"/>
    <property type="project" value="TreeGrafter"/>
</dbReference>
<dbReference type="Proteomes" id="UP000617531">
    <property type="component" value="Unassembled WGS sequence"/>
</dbReference>
<evidence type="ECO:0000313" key="3">
    <source>
        <dbReference type="Proteomes" id="UP000617531"/>
    </source>
</evidence>
<keyword evidence="3" id="KW-1185">Reference proteome</keyword>
<gene>
    <name evidence="2" type="ORF">GCM10011600_01610</name>
</gene>
<dbReference type="SUPFAM" id="SSF89550">
    <property type="entry name" value="PHP domain-like"/>
    <property type="match status" value="1"/>
</dbReference>
<dbReference type="InterPro" id="IPR003141">
    <property type="entry name" value="Pol/His_phosphatase_N"/>
</dbReference>
<dbReference type="PANTHER" id="PTHR42924:SF3">
    <property type="entry name" value="POLYMERASE_HISTIDINOL PHOSPHATASE N-TERMINAL DOMAIN-CONTAINING PROTEIN"/>
    <property type="match status" value="1"/>
</dbReference>
<comment type="caution">
    <text evidence="2">The sequence shown here is derived from an EMBL/GenBank/DDBJ whole genome shotgun (WGS) entry which is preliminary data.</text>
</comment>
<sequence>MARRAYDGEVSLHPSDPQALIDLHAHSSVSDGTESPADLVAAGVAAGLDVLAITDHDSTAGWVPAFEAAQGTGITILPGMEVSTQLDGASVHLLAYLVDPAHPGLLAETEHIRAERLHRAEAMVQRIAVDYALEWDDVLAQAQPGSTIGRPHIADALVHRGHVPDRSAAFQSILHWRGGYYRPHLAPKPLTGVELIVAAGGVPVLAHPGGRGPDRVFSEKRITQMVDAGLAGVEIGHRDNPPASRERWADVAERYGLIVTGSSDYHGLGKPNVLAENTTTPENYARIVELGTGSNPFVG</sequence>
<dbReference type="AlphaFoldDB" id="A0A8J3DZL4"/>
<accession>A0A8J3DZL4</accession>
<name>A0A8J3DZL4_9MICO</name>
<dbReference type="Gene3D" id="3.20.20.140">
    <property type="entry name" value="Metal-dependent hydrolases"/>
    <property type="match status" value="1"/>
</dbReference>
<dbReference type="InterPro" id="IPR052018">
    <property type="entry name" value="PHP_domain"/>
</dbReference>
<evidence type="ECO:0000313" key="2">
    <source>
        <dbReference type="EMBL" id="GHF04829.1"/>
    </source>
</evidence>
<protein>
    <submittedName>
        <fullName evidence="2">Metal-dependent phosphoesterase</fullName>
    </submittedName>
</protein>
<dbReference type="Gene3D" id="1.10.150.650">
    <property type="match status" value="1"/>
</dbReference>
<organism evidence="2 3">
    <name type="scientific">Pseudolysinimonas yzui</name>
    <dbReference type="NCBI Taxonomy" id="2708254"/>
    <lineage>
        <taxon>Bacteria</taxon>
        <taxon>Bacillati</taxon>
        <taxon>Actinomycetota</taxon>
        <taxon>Actinomycetes</taxon>
        <taxon>Micrococcales</taxon>
        <taxon>Microbacteriaceae</taxon>
        <taxon>Pseudolysinimonas</taxon>
    </lineage>
</organism>
<dbReference type="GO" id="GO:0004534">
    <property type="term" value="F:5'-3' RNA exonuclease activity"/>
    <property type="evidence" value="ECO:0007669"/>
    <property type="project" value="TreeGrafter"/>
</dbReference>
<feature type="domain" description="Polymerase/histidinol phosphatase N-terminal" evidence="1">
    <location>
        <begin position="21"/>
        <end position="86"/>
    </location>
</feature>
<dbReference type="PANTHER" id="PTHR42924">
    <property type="entry name" value="EXONUCLEASE"/>
    <property type="match status" value="1"/>
</dbReference>
<dbReference type="InterPro" id="IPR004013">
    <property type="entry name" value="PHP_dom"/>
</dbReference>
<evidence type="ECO:0000259" key="1">
    <source>
        <dbReference type="SMART" id="SM00481"/>
    </source>
</evidence>
<dbReference type="Pfam" id="PF02811">
    <property type="entry name" value="PHP"/>
    <property type="match status" value="1"/>
</dbReference>